<dbReference type="SMART" id="SM00212">
    <property type="entry name" value="UBCc"/>
    <property type="match status" value="1"/>
</dbReference>
<dbReference type="SUPFAM" id="SSF54495">
    <property type="entry name" value="UBC-like"/>
    <property type="match status" value="1"/>
</dbReference>
<protein>
    <recommendedName>
        <fullName evidence="1">UBC core domain-containing protein</fullName>
    </recommendedName>
</protein>
<dbReference type="PROSITE" id="PS50127">
    <property type="entry name" value="UBC_2"/>
    <property type="match status" value="1"/>
</dbReference>
<reference evidence="2 3" key="1">
    <citation type="submission" date="2024-04" db="EMBL/GenBank/DDBJ databases">
        <title>The reference genome of an endangered Asteraceae, Deinandra increscens subsp. villosa, native to the Central Coast of California.</title>
        <authorList>
            <person name="Guilliams M."/>
            <person name="Hasenstab-Lehman K."/>
            <person name="Meyer R."/>
            <person name="Mcevoy S."/>
        </authorList>
    </citation>
    <scope>NUCLEOTIDE SEQUENCE [LARGE SCALE GENOMIC DNA]</scope>
    <source>
        <tissue evidence="2">Leaf</tissue>
    </source>
</reference>
<dbReference type="AlphaFoldDB" id="A0AAP0CV97"/>
<dbReference type="InterPro" id="IPR016135">
    <property type="entry name" value="UBQ-conjugating_enzyme/RWD"/>
</dbReference>
<accession>A0AAP0CV97</accession>
<name>A0AAP0CV97_9ASTR</name>
<dbReference type="InterPro" id="IPR000608">
    <property type="entry name" value="UBC"/>
</dbReference>
<dbReference type="PANTHER" id="PTHR24068">
    <property type="entry name" value="UBIQUITIN-CONJUGATING ENZYME E2"/>
    <property type="match status" value="1"/>
</dbReference>
<feature type="domain" description="UBC core" evidence="1">
    <location>
        <begin position="8"/>
        <end position="155"/>
    </location>
</feature>
<organism evidence="2 3">
    <name type="scientific">Deinandra increscens subsp. villosa</name>
    <dbReference type="NCBI Taxonomy" id="3103831"/>
    <lineage>
        <taxon>Eukaryota</taxon>
        <taxon>Viridiplantae</taxon>
        <taxon>Streptophyta</taxon>
        <taxon>Embryophyta</taxon>
        <taxon>Tracheophyta</taxon>
        <taxon>Spermatophyta</taxon>
        <taxon>Magnoliopsida</taxon>
        <taxon>eudicotyledons</taxon>
        <taxon>Gunneridae</taxon>
        <taxon>Pentapetalae</taxon>
        <taxon>asterids</taxon>
        <taxon>campanulids</taxon>
        <taxon>Asterales</taxon>
        <taxon>Asteraceae</taxon>
        <taxon>Asteroideae</taxon>
        <taxon>Heliantheae alliance</taxon>
        <taxon>Madieae</taxon>
        <taxon>Madiinae</taxon>
        <taxon>Deinandra</taxon>
    </lineage>
</organism>
<proteinExistence type="predicted"/>
<dbReference type="Pfam" id="PF00179">
    <property type="entry name" value="UQ_con"/>
    <property type="match status" value="1"/>
</dbReference>
<evidence type="ECO:0000313" key="3">
    <source>
        <dbReference type="Proteomes" id="UP001408789"/>
    </source>
</evidence>
<dbReference type="Gene3D" id="3.10.110.10">
    <property type="entry name" value="Ubiquitin Conjugating Enzyme"/>
    <property type="match status" value="1"/>
</dbReference>
<evidence type="ECO:0000313" key="2">
    <source>
        <dbReference type="EMBL" id="KAK9063559.1"/>
    </source>
</evidence>
<comment type="caution">
    <text evidence="2">The sequence shown here is derived from an EMBL/GenBank/DDBJ whole genome shotgun (WGS) entry which is preliminary data.</text>
</comment>
<keyword evidence="3" id="KW-1185">Reference proteome</keyword>
<evidence type="ECO:0000259" key="1">
    <source>
        <dbReference type="PROSITE" id="PS50127"/>
    </source>
</evidence>
<dbReference type="EMBL" id="JBCNJP010000018">
    <property type="protein sequence ID" value="KAK9063559.1"/>
    <property type="molecule type" value="Genomic_DNA"/>
</dbReference>
<gene>
    <name evidence="2" type="ORF">SSX86_017429</name>
</gene>
<sequence>MAENGEDITDLRVQRELGKIMTDQSLVGVSFRRDETNIRHLTATIEGPVATPYQGGIFKIDINLPDAYPFAPPHVRFITKIWHPNISHQNGAVRMSIFNDWSPTMGLKATLIALQALLSEPDLSDPLDEFVNSHYRASHASFINNARYYTKKYAMERDPPSHLTTRTSGTRITRIPKRLNDFLL</sequence>
<dbReference type="Proteomes" id="UP001408789">
    <property type="component" value="Unassembled WGS sequence"/>
</dbReference>